<organism evidence="1 2">
    <name type="scientific">Penicillium italicum</name>
    <name type="common">Blue mold</name>
    <dbReference type="NCBI Taxonomy" id="40296"/>
    <lineage>
        <taxon>Eukaryota</taxon>
        <taxon>Fungi</taxon>
        <taxon>Dikarya</taxon>
        <taxon>Ascomycota</taxon>
        <taxon>Pezizomycotina</taxon>
        <taxon>Eurotiomycetes</taxon>
        <taxon>Eurotiomycetidae</taxon>
        <taxon>Eurotiales</taxon>
        <taxon>Aspergillaceae</taxon>
        <taxon>Penicillium</taxon>
    </lineage>
</organism>
<accession>A0A0A2LGK5</accession>
<comment type="caution">
    <text evidence="1">The sequence shown here is derived from an EMBL/GenBank/DDBJ whole genome shotgun (WGS) entry which is preliminary data.</text>
</comment>
<keyword evidence="2" id="KW-1185">Reference proteome</keyword>
<evidence type="ECO:0000313" key="2">
    <source>
        <dbReference type="Proteomes" id="UP000030104"/>
    </source>
</evidence>
<gene>
    <name evidence="1" type="ORF">PITC_059540</name>
</gene>
<name>A0A0A2LGK5_PENIT</name>
<reference evidence="1 2" key="1">
    <citation type="journal article" date="2015" name="Mol. Plant Microbe Interact.">
        <title>Genome, transcriptome, and functional analyses of Penicillium expansum provide new insights into secondary metabolism and pathogenicity.</title>
        <authorList>
            <person name="Ballester A.R."/>
            <person name="Marcet-Houben M."/>
            <person name="Levin E."/>
            <person name="Sela N."/>
            <person name="Selma-Lazaro C."/>
            <person name="Carmona L."/>
            <person name="Wisniewski M."/>
            <person name="Droby S."/>
            <person name="Gonzalez-Candelas L."/>
            <person name="Gabaldon T."/>
        </authorList>
    </citation>
    <scope>NUCLEOTIDE SEQUENCE [LARGE SCALE GENOMIC DNA]</scope>
    <source>
        <strain evidence="1 2">PHI-1</strain>
    </source>
</reference>
<proteinExistence type="predicted"/>
<dbReference type="EMBL" id="JQGA01000008">
    <property type="protein sequence ID" value="KGO78341.1"/>
    <property type="molecule type" value="Genomic_DNA"/>
</dbReference>
<dbReference type="Proteomes" id="UP000030104">
    <property type="component" value="Unassembled WGS sequence"/>
</dbReference>
<protein>
    <submittedName>
        <fullName evidence="1">Uncharacterized protein</fullName>
    </submittedName>
</protein>
<sequence>MGPTESEDCSLNLAQAIHHAQTMCCICRGRTSTLLYIF</sequence>
<dbReference type="PhylomeDB" id="A0A0A2LGK5"/>
<evidence type="ECO:0000313" key="1">
    <source>
        <dbReference type="EMBL" id="KGO78341.1"/>
    </source>
</evidence>
<dbReference type="HOGENOM" id="CLU_3335774_0_0_1"/>
<dbReference type="OrthoDB" id="3990906at2759"/>
<dbReference type="AlphaFoldDB" id="A0A0A2LGK5"/>